<gene>
    <name evidence="16 17" type="primary">LOC117647466</name>
</gene>
<name>A0A6P8Z5J5_THRPL</name>
<reference evidence="16 17" key="1">
    <citation type="submission" date="2025-04" db="UniProtKB">
        <authorList>
            <consortium name="RefSeq"/>
        </authorList>
    </citation>
    <scope>IDENTIFICATION</scope>
    <source>
        <tissue evidence="16 17">Total insect</tissue>
    </source>
</reference>
<dbReference type="SUPFAM" id="SSF57933">
    <property type="entry name" value="TAZ domain"/>
    <property type="match status" value="1"/>
</dbReference>
<evidence type="ECO:0000256" key="4">
    <source>
        <dbReference type="ARBA" id="ARBA00022723"/>
    </source>
</evidence>
<dbReference type="PROSITE" id="PS50134">
    <property type="entry name" value="ZF_TAZ"/>
    <property type="match status" value="1"/>
</dbReference>
<organism evidence="16">
    <name type="scientific">Thrips palmi</name>
    <name type="common">Melon thrips</name>
    <dbReference type="NCBI Taxonomy" id="161013"/>
    <lineage>
        <taxon>Eukaryota</taxon>
        <taxon>Metazoa</taxon>
        <taxon>Ecdysozoa</taxon>
        <taxon>Arthropoda</taxon>
        <taxon>Hexapoda</taxon>
        <taxon>Insecta</taxon>
        <taxon>Pterygota</taxon>
        <taxon>Neoptera</taxon>
        <taxon>Paraneoptera</taxon>
        <taxon>Thysanoptera</taxon>
        <taxon>Terebrantia</taxon>
        <taxon>Thripoidea</taxon>
        <taxon>Thripidae</taxon>
        <taxon>Thrips</taxon>
    </lineage>
</organism>
<keyword evidence="10" id="KW-0539">Nucleus</keyword>
<keyword evidence="5 12" id="KW-0863">Zinc-finger</keyword>
<dbReference type="GO" id="GO:0000123">
    <property type="term" value="C:histone acetyltransferase complex"/>
    <property type="evidence" value="ECO:0007669"/>
    <property type="project" value="TreeGrafter"/>
</dbReference>
<comment type="subcellular location">
    <subcellularLocation>
        <location evidence="1">Nucleus</location>
    </subcellularLocation>
</comment>
<dbReference type="EC" id="2.3.1.48" evidence="2"/>
<dbReference type="SMART" id="SM00551">
    <property type="entry name" value="ZnF_TAZ"/>
    <property type="match status" value="1"/>
</dbReference>
<dbReference type="InterPro" id="IPR035898">
    <property type="entry name" value="TAZ_dom_sf"/>
</dbReference>
<evidence type="ECO:0000256" key="12">
    <source>
        <dbReference type="PROSITE-ProRule" id="PRU00203"/>
    </source>
</evidence>
<dbReference type="Proteomes" id="UP000515158">
    <property type="component" value="Unplaced"/>
</dbReference>
<feature type="region of interest" description="Disordered" evidence="13">
    <location>
        <begin position="1"/>
        <end position="67"/>
    </location>
</feature>
<keyword evidence="8" id="KW-0805">Transcription regulation</keyword>
<feature type="compositionally biased region" description="Low complexity" evidence="13">
    <location>
        <begin position="25"/>
        <end position="47"/>
    </location>
</feature>
<evidence type="ECO:0000313" key="15">
    <source>
        <dbReference type="Proteomes" id="UP000515158"/>
    </source>
</evidence>
<evidence type="ECO:0000256" key="3">
    <source>
        <dbReference type="ARBA" id="ARBA00022679"/>
    </source>
</evidence>
<dbReference type="RefSeq" id="XP_034245106.1">
    <property type="nucleotide sequence ID" value="XM_034389215.1"/>
</dbReference>
<dbReference type="InterPro" id="IPR000197">
    <property type="entry name" value="Znf_TAZ"/>
</dbReference>
<dbReference type="Pfam" id="PF02135">
    <property type="entry name" value="zf-TAZ"/>
    <property type="match status" value="1"/>
</dbReference>
<evidence type="ECO:0000256" key="13">
    <source>
        <dbReference type="SAM" id="MobiDB-lite"/>
    </source>
</evidence>
<dbReference type="GO" id="GO:0004402">
    <property type="term" value="F:histone acetyltransferase activity"/>
    <property type="evidence" value="ECO:0007669"/>
    <property type="project" value="InterPro"/>
</dbReference>
<keyword evidence="3" id="KW-0808">Transferase</keyword>
<dbReference type="PANTHER" id="PTHR13808:SF1">
    <property type="entry name" value="HISTONE ACETYLTRANSFERASE"/>
    <property type="match status" value="1"/>
</dbReference>
<dbReference type="AlphaFoldDB" id="A0A6P8Z5J5"/>
<feature type="zinc finger region" description="TAZ-type" evidence="12">
    <location>
        <begin position="108"/>
        <end position="190"/>
    </location>
</feature>
<evidence type="ECO:0000256" key="1">
    <source>
        <dbReference type="ARBA" id="ARBA00004123"/>
    </source>
</evidence>
<dbReference type="InterPro" id="IPR013178">
    <property type="entry name" value="Histone_AcTrfase_Rtt109/CBP"/>
</dbReference>
<evidence type="ECO:0000313" key="16">
    <source>
        <dbReference type="RefSeq" id="XP_034245106.1"/>
    </source>
</evidence>
<accession>A0A6P8Z5J5</accession>
<sequence>MTVGPGTYAHRYVPKRNVLKNGPQTNSSNGGSSSNSTSSSSSSSSSGHPYKRSQPGPSTASDPPGNVGPSGFYLIQQIVPLPLVPARRPHVVVQGAQNPGALGPPNPRAEKRRFIQQHLVLILHAFQCRRKQLHEFCQLPHCATFREVLGHMSTCQHEIACHFPHCTSSKQIYRHWKTCHRADCSICVPIRLADRLERNHY</sequence>
<protein>
    <recommendedName>
        <fullName evidence="2">histone acetyltransferase</fullName>
        <ecNumber evidence="2">2.3.1.48</ecNumber>
    </recommendedName>
</protein>
<evidence type="ECO:0000256" key="9">
    <source>
        <dbReference type="ARBA" id="ARBA00023163"/>
    </source>
</evidence>
<dbReference type="Gene3D" id="1.20.1020.10">
    <property type="entry name" value="TAZ domain"/>
    <property type="match status" value="1"/>
</dbReference>
<dbReference type="GeneID" id="117647466"/>
<keyword evidence="15" id="KW-1185">Reference proteome</keyword>
<dbReference type="OrthoDB" id="899at2759"/>
<dbReference type="GO" id="GO:0045944">
    <property type="term" value="P:positive regulation of transcription by RNA polymerase II"/>
    <property type="evidence" value="ECO:0007669"/>
    <property type="project" value="TreeGrafter"/>
</dbReference>
<evidence type="ECO:0000256" key="6">
    <source>
        <dbReference type="ARBA" id="ARBA00022833"/>
    </source>
</evidence>
<dbReference type="RefSeq" id="XP_034245107.1">
    <property type="nucleotide sequence ID" value="XM_034389216.1"/>
</dbReference>
<keyword evidence="4 12" id="KW-0479">Metal-binding</keyword>
<evidence type="ECO:0000256" key="11">
    <source>
        <dbReference type="ARBA" id="ARBA00048017"/>
    </source>
</evidence>
<evidence type="ECO:0000259" key="14">
    <source>
        <dbReference type="PROSITE" id="PS50134"/>
    </source>
</evidence>
<dbReference type="GO" id="GO:0008270">
    <property type="term" value="F:zinc ion binding"/>
    <property type="evidence" value="ECO:0007669"/>
    <property type="project" value="UniProtKB-KW"/>
</dbReference>
<evidence type="ECO:0000256" key="2">
    <source>
        <dbReference type="ARBA" id="ARBA00013184"/>
    </source>
</evidence>
<evidence type="ECO:0000256" key="10">
    <source>
        <dbReference type="ARBA" id="ARBA00023242"/>
    </source>
</evidence>
<dbReference type="GO" id="GO:0005634">
    <property type="term" value="C:nucleus"/>
    <property type="evidence" value="ECO:0007669"/>
    <property type="project" value="UniProtKB-SubCell"/>
</dbReference>
<feature type="domain" description="TAZ-type" evidence="14">
    <location>
        <begin position="108"/>
        <end position="190"/>
    </location>
</feature>
<comment type="catalytic activity">
    <reaction evidence="11">
        <text>L-lysyl-[protein] + acetyl-CoA = N(6)-acetyl-L-lysyl-[protein] + CoA + H(+)</text>
        <dbReference type="Rhea" id="RHEA:45948"/>
        <dbReference type="Rhea" id="RHEA-COMP:9752"/>
        <dbReference type="Rhea" id="RHEA-COMP:10731"/>
        <dbReference type="ChEBI" id="CHEBI:15378"/>
        <dbReference type="ChEBI" id="CHEBI:29969"/>
        <dbReference type="ChEBI" id="CHEBI:57287"/>
        <dbReference type="ChEBI" id="CHEBI:57288"/>
        <dbReference type="ChEBI" id="CHEBI:61930"/>
        <dbReference type="EC" id="2.3.1.48"/>
    </reaction>
</comment>
<dbReference type="GO" id="GO:0005667">
    <property type="term" value="C:transcription regulator complex"/>
    <property type="evidence" value="ECO:0007669"/>
    <property type="project" value="TreeGrafter"/>
</dbReference>
<evidence type="ECO:0000256" key="8">
    <source>
        <dbReference type="ARBA" id="ARBA00023015"/>
    </source>
</evidence>
<keyword evidence="9" id="KW-0804">Transcription</keyword>
<evidence type="ECO:0000256" key="7">
    <source>
        <dbReference type="ARBA" id="ARBA00022853"/>
    </source>
</evidence>
<dbReference type="GO" id="GO:0031490">
    <property type="term" value="F:chromatin DNA binding"/>
    <property type="evidence" value="ECO:0007669"/>
    <property type="project" value="TreeGrafter"/>
</dbReference>
<dbReference type="GO" id="GO:0003713">
    <property type="term" value="F:transcription coactivator activity"/>
    <property type="evidence" value="ECO:0007669"/>
    <property type="project" value="TreeGrafter"/>
</dbReference>
<proteinExistence type="predicted"/>
<evidence type="ECO:0000313" key="17">
    <source>
        <dbReference type="RefSeq" id="XP_034245107.1"/>
    </source>
</evidence>
<keyword evidence="7" id="KW-0156">Chromatin regulator</keyword>
<evidence type="ECO:0000256" key="5">
    <source>
        <dbReference type="ARBA" id="ARBA00022771"/>
    </source>
</evidence>
<keyword evidence="6 12" id="KW-0862">Zinc</keyword>
<dbReference type="PANTHER" id="PTHR13808">
    <property type="entry name" value="CBP/P300-RELATED"/>
    <property type="match status" value="1"/>
</dbReference>
<dbReference type="KEGG" id="tpal:117647466"/>